<evidence type="ECO:0000313" key="2">
    <source>
        <dbReference type="EMBL" id="CAB4152564.1"/>
    </source>
</evidence>
<proteinExistence type="predicted"/>
<feature type="domain" description="Terminase large subunit ribonuclease H-like" evidence="1">
    <location>
        <begin position="311"/>
        <end position="409"/>
    </location>
</feature>
<dbReference type="InterPro" id="IPR006517">
    <property type="entry name" value="Phage_terminase_lsu-like_C"/>
</dbReference>
<organism evidence="2">
    <name type="scientific">uncultured Caudovirales phage</name>
    <dbReference type="NCBI Taxonomy" id="2100421"/>
    <lineage>
        <taxon>Viruses</taxon>
        <taxon>Duplodnaviria</taxon>
        <taxon>Heunggongvirae</taxon>
        <taxon>Uroviricota</taxon>
        <taxon>Caudoviricetes</taxon>
        <taxon>Peduoviridae</taxon>
        <taxon>Maltschvirus</taxon>
        <taxon>Maltschvirus maltsch</taxon>
    </lineage>
</organism>
<dbReference type="NCBIfam" id="TIGR01630">
    <property type="entry name" value="psiM2_ORF9"/>
    <property type="match status" value="1"/>
</dbReference>
<dbReference type="InterPro" id="IPR054762">
    <property type="entry name" value="Gp19_RNaseH-like"/>
</dbReference>
<reference evidence="2" key="1">
    <citation type="submission" date="2020-04" db="EMBL/GenBank/DDBJ databases">
        <authorList>
            <person name="Chiriac C."/>
            <person name="Salcher M."/>
            <person name="Ghai R."/>
            <person name="Kavagutti S V."/>
        </authorList>
    </citation>
    <scope>NUCLEOTIDE SEQUENCE</scope>
</reference>
<name>A0A6J5N0A7_9CAUD</name>
<sequence length="462" mass="52857">MSNDERKNGLRELLRIELARRNFYAFCCFMDPEFFASRPFLKEIAEAFNQIEYNEIKTLSVSLPPRAGKSYITSLFCAWTLGRNPTRSVMRNTCTATLYLKFSYDVRGIVKHERFKIVFPEVPLSDDKANLQGWNVKQSVQVGYFGAGVGGTIIGFGASNVAITDDLYKGIEDALSDTVNDRVHQWKASTHDSRLETGCARIDIGTRWTKNDVIGQQMETQFYDRSIIVPALNANNVSFCEAVMTTDEYLDKRKRTAPEIWEAEYQQQPVDVKGLLFNNLTFINNTEFEEIIINKKTETNPMGYDGCVGYIDVADQGNDYLAMAIVAIVDRTFYVVDYVFTRQNTDVTLGLCAEKLNRWGVNYCRVESNSMGAMFSRQLQQLTQTKILQVHNTVNKETRVIMQSVFIMQRFTFVQYENNPEYLLFINNVFTYSKEGKNKNDDAPDCLAGLSIFTQSMFKNLL</sequence>
<dbReference type="EMBL" id="LR796579">
    <property type="protein sequence ID" value="CAB4152564.1"/>
    <property type="molecule type" value="Genomic_DNA"/>
</dbReference>
<dbReference type="Gene3D" id="3.30.420.240">
    <property type="match status" value="1"/>
</dbReference>
<accession>A0A6J5N0A7</accession>
<protein>
    <submittedName>
        <fullName evidence="2">Archaeophage PsiM2, terminase large subunit</fullName>
    </submittedName>
</protein>
<dbReference type="Pfam" id="PF22530">
    <property type="entry name" value="Terminase-T7_RNaseH-like"/>
    <property type="match status" value="1"/>
</dbReference>
<evidence type="ECO:0000259" key="1">
    <source>
        <dbReference type="Pfam" id="PF22530"/>
    </source>
</evidence>
<gene>
    <name evidence="2" type="ORF">UFOVP611_19</name>
</gene>